<dbReference type="Proteomes" id="UP000269689">
    <property type="component" value="Unassembled WGS sequence"/>
</dbReference>
<evidence type="ECO:0000313" key="1">
    <source>
        <dbReference type="EMBL" id="RPE72046.1"/>
    </source>
</evidence>
<reference evidence="1 2" key="1">
    <citation type="submission" date="2018-11" db="EMBL/GenBank/DDBJ databases">
        <title>Genomic Encyclopedia of Type Strains, Phase IV (KMG-IV): sequencing the most valuable type-strain genomes for metagenomic binning, comparative biology and taxonomic classification.</title>
        <authorList>
            <person name="Goeker M."/>
        </authorList>
    </citation>
    <scope>NUCLEOTIDE SEQUENCE [LARGE SCALE GENOMIC DNA]</scope>
    <source>
        <strain evidence="1 2">DSM 104731</strain>
    </source>
</reference>
<dbReference type="AlphaFoldDB" id="A0A3N4UN11"/>
<evidence type="ECO:0000313" key="2">
    <source>
        <dbReference type="Proteomes" id="UP000269689"/>
    </source>
</evidence>
<organism evidence="1 2">
    <name type="scientific">Pacificibacter maritimus</name>
    <dbReference type="NCBI Taxonomy" id="762213"/>
    <lineage>
        <taxon>Bacteria</taxon>
        <taxon>Pseudomonadati</taxon>
        <taxon>Pseudomonadota</taxon>
        <taxon>Alphaproteobacteria</taxon>
        <taxon>Rhodobacterales</taxon>
        <taxon>Roseobacteraceae</taxon>
        <taxon>Pacificibacter</taxon>
    </lineage>
</organism>
<dbReference type="EMBL" id="RKQK01000001">
    <property type="protein sequence ID" value="RPE72046.1"/>
    <property type="molecule type" value="Genomic_DNA"/>
</dbReference>
<proteinExistence type="predicted"/>
<gene>
    <name evidence="1" type="ORF">EDD53_1185</name>
</gene>
<name>A0A3N4UN11_9RHOB</name>
<comment type="caution">
    <text evidence="1">The sequence shown here is derived from an EMBL/GenBank/DDBJ whole genome shotgun (WGS) entry which is preliminary data.</text>
</comment>
<accession>A0A3N4UN11</accession>
<sequence length="184" mass="20163">MIYLSPISVQSYALTPAFDGRFGTKMPQDMGRCVPSALSFAYRRGQAEIYFSSLLFLGMVKLSAIQHRAEKTCANQSFQSPSSHSQPSLAAWTMTQNVQSLAVSLVRFLLTKLVAALQLALLRVRLLAPCATTFASAAKPASSHADLGSVERSKRVTLQNCWGLSQMRKGFQAVWLGGLFLWAK</sequence>
<keyword evidence="2" id="KW-1185">Reference proteome</keyword>
<protein>
    <submittedName>
        <fullName evidence="1">Uncharacterized protein</fullName>
    </submittedName>
</protein>